<gene>
    <name evidence="1" type="ORF">SAMN05443669_102633</name>
</gene>
<proteinExistence type="predicted"/>
<evidence type="ECO:0008006" key="3">
    <source>
        <dbReference type="Google" id="ProtNLM"/>
    </source>
</evidence>
<name>A0A1M7H4E4_9FLAO</name>
<evidence type="ECO:0000313" key="1">
    <source>
        <dbReference type="EMBL" id="SHM23514.1"/>
    </source>
</evidence>
<evidence type="ECO:0000313" key="2">
    <source>
        <dbReference type="Proteomes" id="UP000184260"/>
    </source>
</evidence>
<dbReference type="Proteomes" id="UP000184260">
    <property type="component" value="Unassembled WGS sequence"/>
</dbReference>
<dbReference type="STRING" id="69322.SAMN05443669_102633"/>
<protein>
    <recommendedName>
        <fullName evidence="3">DUF4410 domain-containing protein</fullName>
    </recommendedName>
</protein>
<accession>A0A1M7H4E4</accession>
<sequence length="209" mass="23290">MKKLFVLSFVFLSFLGYSQKQVFESPELASLIKEHKTVAILPFTVKITYKKQPKNFSVEGNRDQELKMSKSIQSSMYTFLLRKADSYAVNFQDVEKTNILLKKSGIADKLDEMTKDEVAKALGVDAVISGTFESEQSKSEGAAIATAVLLGGFGGKTGSGSLTMTINNGKDGEMLWRFFKTMNDNISISTDDIVESMMRKVSRNFPYLK</sequence>
<reference evidence="2" key="1">
    <citation type="submission" date="2016-11" db="EMBL/GenBank/DDBJ databases">
        <authorList>
            <person name="Varghese N."/>
            <person name="Submissions S."/>
        </authorList>
    </citation>
    <scope>NUCLEOTIDE SEQUENCE [LARGE SCALE GENOMIC DNA]</scope>
    <source>
        <strain evidence="2">DSM 3661</strain>
    </source>
</reference>
<dbReference type="RefSeq" id="WP_073354228.1">
    <property type="nucleotide sequence ID" value="NZ_FRBU01000026.1"/>
</dbReference>
<keyword evidence="2" id="KW-1185">Reference proteome</keyword>
<organism evidence="1 2">
    <name type="scientific">Flavobacterium xanthum</name>
    <dbReference type="NCBI Taxonomy" id="69322"/>
    <lineage>
        <taxon>Bacteria</taxon>
        <taxon>Pseudomonadati</taxon>
        <taxon>Bacteroidota</taxon>
        <taxon>Flavobacteriia</taxon>
        <taxon>Flavobacteriales</taxon>
        <taxon>Flavobacteriaceae</taxon>
        <taxon>Flavobacterium</taxon>
    </lineage>
</organism>
<dbReference type="Gene3D" id="3.40.50.10610">
    <property type="entry name" value="ABC-type transport auxiliary lipoprotein component"/>
    <property type="match status" value="1"/>
</dbReference>
<dbReference type="EMBL" id="FRBU01000026">
    <property type="protein sequence ID" value="SHM23514.1"/>
    <property type="molecule type" value="Genomic_DNA"/>
</dbReference>
<dbReference type="AlphaFoldDB" id="A0A1M7H4E4"/>
<dbReference type="OrthoDB" id="669636at2"/>